<keyword evidence="1" id="KW-0472">Membrane</keyword>
<protein>
    <submittedName>
        <fullName evidence="2">Uncharacterized protein</fullName>
    </submittedName>
</protein>
<keyword evidence="1" id="KW-0812">Transmembrane</keyword>
<evidence type="ECO:0000256" key="1">
    <source>
        <dbReference type="SAM" id="Phobius"/>
    </source>
</evidence>
<evidence type="ECO:0000313" key="3">
    <source>
        <dbReference type="Proteomes" id="UP000763484"/>
    </source>
</evidence>
<dbReference type="Proteomes" id="UP000763484">
    <property type="component" value="Unassembled WGS sequence"/>
</dbReference>
<comment type="caution">
    <text evidence="2">The sequence shown here is derived from an EMBL/GenBank/DDBJ whole genome shotgun (WGS) entry which is preliminary data.</text>
</comment>
<name>A0A8T3UYF6_9ARCH</name>
<feature type="transmembrane region" description="Helical" evidence="1">
    <location>
        <begin position="7"/>
        <end position="28"/>
    </location>
</feature>
<proteinExistence type="predicted"/>
<dbReference type="EMBL" id="JADFAQ010000007">
    <property type="protein sequence ID" value="MBE5727835.1"/>
    <property type="molecule type" value="Genomic_DNA"/>
</dbReference>
<dbReference type="AlphaFoldDB" id="A0A8T3UYF6"/>
<organism evidence="2 3">
    <name type="scientific">Candidatus Acidifodinimicrobium mancum</name>
    <dbReference type="NCBI Taxonomy" id="2898728"/>
    <lineage>
        <taxon>Archaea</taxon>
        <taxon>Candidatus Parvarchaeota</taxon>
        <taxon>Candidatus Acidifodinimicrobiaceae</taxon>
        <taxon>Candidatus Acidifodinimicrobium</taxon>
    </lineage>
</organism>
<reference evidence="2 3" key="1">
    <citation type="submission" date="2020-09" db="EMBL/GenBank/DDBJ databases">
        <title>Genomic characterization of a novel Parvarchaeota family in acid mine drainage sediments.</title>
        <authorList>
            <person name="Luo Z.-H."/>
        </authorList>
    </citation>
    <scope>NUCLEOTIDE SEQUENCE [LARGE SCALE GENOMIC DNA]</scope>
    <source>
        <strain evidence="2">TL1-5_bins.178</strain>
    </source>
</reference>
<evidence type="ECO:0000313" key="2">
    <source>
        <dbReference type="EMBL" id="MBE5727835.1"/>
    </source>
</evidence>
<sequence length="402" mass="42588">MGEPVERISAAVVVLVFLVIGVLLYLFLIPPAAVTSLVGNFTNLTYTNTTKIVTSNVSSYYPITSYIGGNNQTVNFTYPLEGFTVSYSEVNSSISEKPFTLTSSIFGSASNNMKFTGNGTDSYYLLLNVSSVSGTPYLKLQINGKYFYSSIAEKGVLKIAVPSVSTGSNVLSIDNYLNGFALSQSISFSNVSLIQSSYLNTKFSKSIGVSSMLGLGNYILQFTPIGYGNMSVSANGVNIYSLTNGSNAPLSVSIPESVVNSAISTSKSVSNGVVPLTFNFLFSVSQGGRYVVADDDLLYELPPIPVKEVSIPYSVKASSSSYIFSLYVSSIVRSGYINFTLYPSGVSFSIPASSLSNGENIVVEPSSYLAGNEVNGKYTGTVTLSSDGLIMPSSLTITPSSS</sequence>
<accession>A0A8T3UYF6</accession>
<gene>
    <name evidence="2" type="ORF">IHE50_00235</name>
</gene>
<keyword evidence="1" id="KW-1133">Transmembrane helix</keyword>